<comment type="caution">
    <text evidence="7">The sequence shown here is derived from an EMBL/GenBank/DDBJ whole genome shotgun (WGS) entry which is preliminary data.</text>
</comment>
<accession>A0ABD3CBU6</accession>
<dbReference type="AlphaFoldDB" id="A0ABD3CBU6"/>
<keyword evidence="2" id="KW-0805">Transcription regulation</keyword>
<gene>
    <name evidence="7" type="ORF">CASFOL_029824</name>
</gene>
<feature type="domain" description="NAC" evidence="6">
    <location>
        <begin position="9"/>
        <end position="105"/>
    </location>
</feature>
<dbReference type="InterPro" id="IPR003441">
    <property type="entry name" value="NAC-dom"/>
</dbReference>
<keyword evidence="8" id="KW-1185">Reference proteome</keyword>
<dbReference type="SUPFAM" id="SSF101941">
    <property type="entry name" value="NAC domain"/>
    <property type="match status" value="1"/>
</dbReference>
<dbReference type="GO" id="GO:0005634">
    <property type="term" value="C:nucleus"/>
    <property type="evidence" value="ECO:0007669"/>
    <property type="project" value="UniProtKB-SubCell"/>
</dbReference>
<dbReference type="PROSITE" id="PS51005">
    <property type="entry name" value="NAC"/>
    <property type="match status" value="1"/>
</dbReference>
<dbReference type="GO" id="GO:0003677">
    <property type="term" value="F:DNA binding"/>
    <property type="evidence" value="ECO:0007669"/>
    <property type="project" value="UniProtKB-KW"/>
</dbReference>
<dbReference type="Gene3D" id="2.170.150.80">
    <property type="entry name" value="NAC domain"/>
    <property type="match status" value="1"/>
</dbReference>
<sequence>MEPIKFEALPKGYRFRPTDEELISHYLRLKINGHHSEVDVTPEVDVCKWEPWYLPGVSPITSAEVRETTTKIERICMDNGKRWFPARRGIGPHVFDGALKKIANF</sequence>
<name>A0ABD3CBU6_9LAMI</name>
<dbReference type="EMBL" id="JAVIJP010000047">
    <property type="protein sequence ID" value="KAL3626275.1"/>
    <property type="molecule type" value="Genomic_DNA"/>
</dbReference>
<keyword evidence="5" id="KW-0539">Nucleus</keyword>
<reference evidence="8" key="1">
    <citation type="journal article" date="2024" name="IScience">
        <title>Strigolactones Initiate the Formation of Haustorium-like Structures in Castilleja.</title>
        <authorList>
            <person name="Buerger M."/>
            <person name="Peterson D."/>
            <person name="Chory J."/>
        </authorList>
    </citation>
    <scope>NUCLEOTIDE SEQUENCE [LARGE SCALE GENOMIC DNA]</scope>
</reference>
<evidence type="ECO:0000256" key="4">
    <source>
        <dbReference type="ARBA" id="ARBA00023163"/>
    </source>
</evidence>
<evidence type="ECO:0000259" key="6">
    <source>
        <dbReference type="PROSITE" id="PS51005"/>
    </source>
</evidence>
<dbReference type="Proteomes" id="UP001632038">
    <property type="component" value="Unassembled WGS sequence"/>
</dbReference>
<evidence type="ECO:0000256" key="2">
    <source>
        <dbReference type="ARBA" id="ARBA00023015"/>
    </source>
</evidence>
<keyword evidence="3" id="KW-0238">DNA-binding</keyword>
<evidence type="ECO:0000313" key="8">
    <source>
        <dbReference type="Proteomes" id="UP001632038"/>
    </source>
</evidence>
<dbReference type="Pfam" id="PF02365">
    <property type="entry name" value="NAM"/>
    <property type="match status" value="1"/>
</dbReference>
<keyword evidence="4" id="KW-0804">Transcription</keyword>
<organism evidence="7 8">
    <name type="scientific">Castilleja foliolosa</name>
    <dbReference type="NCBI Taxonomy" id="1961234"/>
    <lineage>
        <taxon>Eukaryota</taxon>
        <taxon>Viridiplantae</taxon>
        <taxon>Streptophyta</taxon>
        <taxon>Embryophyta</taxon>
        <taxon>Tracheophyta</taxon>
        <taxon>Spermatophyta</taxon>
        <taxon>Magnoliopsida</taxon>
        <taxon>eudicotyledons</taxon>
        <taxon>Gunneridae</taxon>
        <taxon>Pentapetalae</taxon>
        <taxon>asterids</taxon>
        <taxon>lamiids</taxon>
        <taxon>Lamiales</taxon>
        <taxon>Orobanchaceae</taxon>
        <taxon>Pedicularideae</taxon>
        <taxon>Castillejinae</taxon>
        <taxon>Castilleja</taxon>
    </lineage>
</organism>
<evidence type="ECO:0000256" key="5">
    <source>
        <dbReference type="ARBA" id="ARBA00023242"/>
    </source>
</evidence>
<protein>
    <recommendedName>
        <fullName evidence="6">NAC domain-containing protein</fullName>
    </recommendedName>
</protein>
<evidence type="ECO:0000256" key="1">
    <source>
        <dbReference type="ARBA" id="ARBA00004123"/>
    </source>
</evidence>
<dbReference type="PANTHER" id="PTHR31989">
    <property type="entry name" value="NAC DOMAIN-CONTAINING PROTEIN 82-RELATED"/>
    <property type="match status" value="1"/>
</dbReference>
<evidence type="ECO:0000313" key="7">
    <source>
        <dbReference type="EMBL" id="KAL3626275.1"/>
    </source>
</evidence>
<proteinExistence type="predicted"/>
<comment type="subcellular location">
    <subcellularLocation>
        <location evidence="1">Nucleus</location>
    </subcellularLocation>
</comment>
<evidence type="ECO:0000256" key="3">
    <source>
        <dbReference type="ARBA" id="ARBA00023125"/>
    </source>
</evidence>
<dbReference type="InterPro" id="IPR036093">
    <property type="entry name" value="NAC_dom_sf"/>
</dbReference>